<evidence type="ECO:0000313" key="1">
    <source>
        <dbReference type="EMBL" id="GAG15769.1"/>
    </source>
</evidence>
<proteinExistence type="predicted"/>
<gene>
    <name evidence="1" type="ORF">S01H1_54230</name>
</gene>
<accession>X0VCB6</accession>
<comment type="caution">
    <text evidence="1">The sequence shown here is derived from an EMBL/GenBank/DDBJ whole genome shotgun (WGS) entry which is preliminary data.</text>
</comment>
<reference evidence="1" key="1">
    <citation type="journal article" date="2014" name="Front. Microbiol.">
        <title>High frequency of phylogenetically diverse reductive dehalogenase-homologous genes in deep subseafloor sedimentary metagenomes.</title>
        <authorList>
            <person name="Kawai M."/>
            <person name="Futagami T."/>
            <person name="Toyoda A."/>
            <person name="Takaki Y."/>
            <person name="Nishi S."/>
            <person name="Hori S."/>
            <person name="Arai W."/>
            <person name="Tsubouchi T."/>
            <person name="Morono Y."/>
            <person name="Uchiyama I."/>
            <person name="Ito T."/>
            <person name="Fujiyama A."/>
            <person name="Inagaki F."/>
            <person name="Takami H."/>
        </authorList>
    </citation>
    <scope>NUCLEOTIDE SEQUENCE</scope>
    <source>
        <strain evidence="1">Expedition CK06-06</strain>
    </source>
</reference>
<feature type="non-terminal residue" evidence="1">
    <location>
        <position position="56"/>
    </location>
</feature>
<dbReference type="EMBL" id="BARS01035171">
    <property type="protein sequence ID" value="GAG15769.1"/>
    <property type="molecule type" value="Genomic_DNA"/>
</dbReference>
<dbReference type="AlphaFoldDB" id="X0VCB6"/>
<sequence length="56" mass="6343">MPEIFKKRIIKLLKHTDYAPLKLAQLAKALGVSSEDYPEFKSAFDQLRQAGHVMIG</sequence>
<name>X0VCB6_9ZZZZ</name>
<protein>
    <submittedName>
        <fullName evidence="1">Uncharacterized protein</fullName>
    </submittedName>
</protein>
<organism evidence="1">
    <name type="scientific">marine sediment metagenome</name>
    <dbReference type="NCBI Taxonomy" id="412755"/>
    <lineage>
        <taxon>unclassified sequences</taxon>
        <taxon>metagenomes</taxon>
        <taxon>ecological metagenomes</taxon>
    </lineage>
</organism>